<organism evidence="1 2">
    <name type="scientific">Trichinella pseudospiralis</name>
    <name type="common">Parasitic roundworm</name>
    <dbReference type="NCBI Taxonomy" id="6337"/>
    <lineage>
        <taxon>Eukaryota</taxon>
        <taxon>Metazoa</taxon>
        <taxon>Ecdysozoa</taxon>
        <taxon>Nematoda</taxon>
        <taxon>Enoplea</taxon>
        <taxon>Dorylaimia</taxon>
        <taxon>Trichinellida</taxon>
        <taxon>Trichinellidae</taxon>
        <taxon>Trichinella</taxon>
    </lineage>
</organism>
<dbReference type="EMBL" id="JYDT01000128">
    <property type="protein sequence ID" value="KRY83873.1"/>
    <property type="molecule type" value="Genomic_DNA"/>
</dbReference>
<gene>
    <name evidence="1" type="ORF">T4D_10589</name>
</gene>
<reference evidence="1 2" key="1">
    <citation type="submission" date="2015-01" db="EMBL/GenBank/DDBJ databases">
        <title>Evolution of Trichinella species and genotypes.</title>
        <authorList>
            <person name="Korhonen P.K."/>
            <person name="Edoardo P."/>
            <person name="Giuseppe L.R."/>
            <person name="Gasser R.B."/>
        </authorList>
    </citation>
    <scope>NUCLEOTIDE SEQUENCE [LARGE SCALE GENOMIC DNA]</scope>
    <source>
        <strain evidence="1">ISS470</strain>
    </source>
</reference>
<comment type="caution">
    <text evidence="1">The sequence shown here is derived from an EMBL/GenBank/DDBJ whole genome shotgun (WGS) entry which is preliminary data.</text>
</comment>
<accession>A0A0V1FDJ6</accession>
<dbReference type="Proteomes" id="UP000054995">
    <property type="component" value="Unassembled WGS sequence"/>
</dbReference>
<keyword evidence="2" id="KW-1185">Reference proteome</keyword>
<proteinExistence type="predicted"/>
<dbReference type="OrthoDB" id="10532995at2759"/>
<evidence type="ECO:0000313" key="1">
    <source>
        <dbReference type="EMBL" id="KRY83873.1"/>
    </source>
</evidence>
<protein>
    <submittedName>
        <fullName evidence="1">Uncharacterized protein</fullName>
    </submittedName>
</protein>
<sequence>MLFKIYGYCNLIIKSENFSFIYHAALSAQTDNALCIANPWNCTFINILACFWRNFILKFTFNDLRDLRNCRTSSSVCLFSLARIGQLTADMRFTFLHCNLDAWSKDKIFSRKLHLMDFIYQILLLPQDLALFNYF</sequence>
<evidence type="ECO:0000313" key="2">
    <source>
        <dbReference type="Proteomes" id="UP000054995"/>
    </source>
</evidence>
<name>A0A0V1FDJ6_TRIPS</name>
<dbReference type="AlphaFoldDB" id="A0A0V1FDJ6"/>